<feature type="transmembrane region" description="Helical" evidence="8">
    <location>
        <begin position="72"/>
        <end position="91"/>
    </location>
</feature>
<evidence type="ECO:0000256" key="8">
    <source>
        <dbReference type="SAM" id="Phobius"/>
    </source>
</evidence>
<evidence type="ECO:0000256" key="5">
    <source>
        <dbReference type="ARBA" id="ARBA00022777"/>
    </source>
</evidence>
<dbReference type="PANTHER" id="PTHR43047:SF66">
    <property type="entry name" value="HISKA"/>
    <property type="match status" value="1"/>
</dbReference>
<keyword evidence="3 6" id="KW-0597">Phosphoprotein</keyword>
<name>A0A0G4HI78_9ALVE</name>
<evidence type="ECO:0000256" key="6">
    <source>
        <dbReference type="PROSITE-ProRule" id="PRU00169"/>
    </source>
</evidence>
<reference evidence="11" key="1">
    <citation type="submission" date="2014-11" db="EMBL/GenBank/DDBJ databases">
        <authorList>
            <person name="Otto D Thomas"/>
            <person name="Naeem Raeece"/>
        </authorList>
    </citation>
    <scope>NUCLEOTIDE SEQUENCE</scope>
</reference>
<dbReference type="PANTHER" id="PTHR43047">
    <property type="entry name" value="TWO-COMPONENT HISTIDINE PROTEIN KINASE"/>
    <property type="match status" value="1"/>
</dbReference>
<dbReference type="PRINTS" id="PR00344">
    <property type="entry name" value="BCTRLSENSOR"/>
</dbReference>
<dbReference type="InterPro" id="IPR004358">
    <property type="entry name" value="Sig_transdc_His_kin-like_C"/>
</dbReference>
<feature type="region of interest" description="Disordered" evidence="7">
    <location>
        <begin position="783"/>
        <end position="817"/>
    </location>
</feature>
<feature type="region of interest" description="Disordered" evidence="7">
    <location>
        <begin position="493"/>
        <end position="667"/>
    </location>
</feature>
<dbReference type="GO" id="GO:0005886">
    <property type="term" value="C:plasma membrane"/>
    <property type="evidence" value="ECO:0007669"/>
    <property type="project" value="TreeGrafter"/>
</dbReference>
<dbReference type="PROSITE" id="PS50109">
    <property type="entry name" value="HIS_KIN"/>
    <property type="match status" value="1"/>
</dbReference>
<dbReference type="CDD" id="cd17546">
    <property type="entry name" value="REC_hyHK_CKI1_RcsC-like"/>
    <property type="match status" value="1"/>
</dbReference>
<dbReference type="SMART" id="SM00448">
    <property type="entry name" value="REC"/>
    <property type="match status" value="1"/>
</dbReference>
<evidence type="ECO:0000256" key="1">
    <source>
        <dbReference type="ARBA" id="ARBA00000085"/>
    </source>
</evidence>
<dbReference type="SUPFAM" id="SSF47384">
    <property type="entry name" value="Homodimeric domain of signal transducing histidine kinase"/>
    <property type="match status" value="1"/>
</dbReference>
<dbReference type="Gene3D" id="1.10.287.130">
    <property type="match status" value="1"/>
</dbReference>
<dbReference type="GO" id="GO:0009927">
    <property type="term" value="F:histidine phosphotransfer kinase activity"/>
    <property type="evidence" value="ECO:0007669"/>
    <property type="project" value="TreeGrafter"/>
</dbReference>
<dbReference type="SUPFAM" id="SSF52172">
    <property type="entry name" value="CheY-like"/>
    <property type="match status" value="1"/>
</dbReference>
<evidence type="ECO:0000256" key="7">
    <source>
        <dbReference type="SAM" id="MobiDB-lite"/>
    </source>
</evidence>
<dbReference type="GO" id="GO:0000155">
    <property type="term" value="F:phosphorelay sensor kinase activity"/>
    <property type="evidence" value="ECO:0007669"/>
    <property type="project" value="InterPro"/>
</dbReference>
<feature type="compositionally biased region" description="Basic and acidic residues" evidence="7">
    <location>
        <begin position="499"/>
        <end position="520"/>
    </location>
</feature>
<feature type="transmembrane region" description="Helical" evidence="8">
    <location>
        <begin position="7"/>
        <end position="26"/>
    </location>
</feature>
<keyword evidence="8" id="KW-0812">Transmembrane</keyword>
<dbReference type="AlphaFoldDB" id="A0A0G4HI78"/>
<evidence type="ECO:0000313" key="11">
    <source>
        <dbReference type="EMBL" id="CEM43841.1"/>
    </source>
</evidence>
<dbReference type="Pfam" id="PF00072">
    <property type="entry name" value="Response_reg"/>
    <property type="match status" value="1"/>
</dbReference>
<dbReference type="InterPro" id="IPR036097">
    <property type="entry name" value="HisK_dim/P_sf"/>
</dbReference>
<keyword evidence="8" id="KW-1133">Transmembrane helix</keyword>
<evidence type="ECO:0000256" key="2">
    <source>
        <dbReference type="ARBA" id="ARBA00012438"/>
    </source>
</evidence>
<feature type="compositionally biased region" description="Polar residues" evidence="7">
    <location>
        <begin position="585"/>
        <end position="601"/>
    </location>
</feature>
<dbReference type="Gene3D" id="3.40.50.2300">
    <property type="match status" value="1"/>
</dbReference>
<gene>
    <name evidence="11" type="ORF">Cvel_27829</name>
</gene>
<dbReference type="SUPFAM" id="SSF55874">
    <property type="entry name" value="ATPase domain of HSP90 chaperone/DNA topoisomerase II/histidine kinase"/>
    <property type="match status" value="1"/>
</dbReference>
<organism evidence="11">
    <name type="scientific">Chromera velia CCMP2878</name>
    <dbReference type="NCBI Taxonomy" id="1169474"/>
    <lineage>
        <taxon>Eukaryota</taxon>
        <taxon>Sar</taxon>
        <taxon>Alveolata</taxon>
        <taxon>Colpodellida</taxon>
        <taxon>Chromeraceae</taxon>
        <taxon>Chromera</taxon>
    </lineage>
</organism>
<feature type="compositionally biased region" description="Basic and acidic residues" evidence="7">
    <location>
        <begin position="553"/>
        <end position="569"/>
    </location>
</feature>
<dbReference type="InterPro" id="IPR001789">
    <property type="entry name" value="Sig_transdc_resp-reg_receiver"/>
</dbReference>
<feature type="domain" description="Histidine kinase" evidence="9">
    <location>
        <begin position="172"/>
        <end position="487"/>
    </location>
</feature>
<dbReference type="EC" id="2.7.13.3" evidence="2"/>
<feature type="transmembrane region" description="Helical" evidence="8">
    <location>
        <begin position="32"/>
        <end position="51"/>
    </location>
</feature>
<dbReference type="CDD" id="cd00082">
    <property type="entry name" value="HisKA"/>
    <property type="match status" value="1"/>
</dbReference>
<protein>
    <recommendedName>
        <fullName evidence="2">histidine kinase</fullName>
        <ecNumber evidence="2">2.7.13.3</ecNumber>
    </recommendedName>
</protein>
<keyword evidence="4" id="KW-0808">Transferase</keyword>
<dbReference type="Gene3D" id="3.30.565.10">
    <property type="entry name" value="Histidine kinase-like ATPase, C-terminal domain"/>
    <property type="match status" value="1"/>
</dbReference>
<sequence length="866" mass="94336">RRLLAPALRPIALVLVCTSLVFMLTVDWKLDTLVLVSLYVSFLWLSMSEVLGGRGGSSENTRNLQRMEVRSCVALMAGLAMGYGIWLTLLHKNEMEIAHGFGTSADSSMFVVVGQIILRGNMEMGAHIGAAVNHCLVAWGLRRLWSHTMVKMVEEMEKRREAESNLKRFIAYIMHEMRNPLSGATLLTSDFIQTLEGLITDRSLSMLAMGDTDKGMVFELSNLVDLASLTLRQLSKMKGVCDDVLNLERLESGTFPFSFKSENVRSWFSNIAQESIRMFDGSGRPSCLSLSSPVSPNGPFSVNPKKRPSVGEIEEHRGVSFSSSWYADGGGESYDVLMGVADFLRLEQVIMNLLSNAKKFTPEGGSVHLAGQVFLADLEDHVETRGGGTNFRGEKEKEKNDEAGMGILRVSVRDTGAGLLREEIASLFRPYSQVRAGELQNGGGTGLGLCVCKNFVEAHEGGRIWVESGGLGKGCEFFFEVLLPLRRDSQAAKGMHCQGKKEQGRQDEKKREETKGKDHNCVLNKDEEEGESVKGAEAGTRIDAAFPQPPPSPDEKLSSEGPIENDRPRAASVTFDHTQQQQQQSTFLPSSNGQSHSSLKGSHTILEGASFSSVKRGPERRPEGDGGGSPGVPNFEGRGQSDAVTMTKRNSEGGEGDNPGSVCAQDRKGSFGRVEGIMRDSSCLKHAMGEKREKVDVLCVDDDRFCLMASSVVLRRMGRSVVSAESGEEAIELVCGSFDDREGWVPPSQHFGLILLDNNMPGLTGPETAVRIREQFAVLGDAEGGRKKQGDAGSQESLKKEFEGTENGTRRSMKGPGSCSCPLMIGCTGETSDATREAFMAAGALRVLHKPLRREDLEDIFSVFGT</sequence>
<evidence type="ECO:0000259" key="10">
    <source>
        <dbReference type="PROSITE" id="PS50110"/>
    </source>
</evidence>
<comment type="catalytic activity">
    <reaction evidence="1">
        <text>ATP + protein L-histidine = ADP + protein N-phospho-L-histidine.</text>
        <dbReference type="EC" id="2.7.13.3"/>
    </reaction>
</comment>
<dbReference type="SMART" id="SM00387">
    <property type="entry name" value="HATPase_c"/>
    <property type="match status" value="1"/>
</dbReference>
<dbReference type="Pfam" id="PF02518">
    <property type="entry name" value="HATPase_c"/>
    <property type="match status" value="1"/>
</dbReference>
<feature type="modified residue" description="4-aspartylphosphate" evidence="6">
    <location>
        <position position="757"/>
    </location>
</feature>
<dbReference type="EMBL" id="CDMZ01002773">
    <property type="protein sequence ID" value="CEM43841.1"/>
    <property type="molecule type" value="Genomic_DNA"/>
</dbReference>
<dbReference type="PROSITE" id="PS50110">
    <property type="entry name" value="RESPONSE_REGULATORY"/>
    <property type="match status" value="1"/>
</dbReference>
<dbReference type="InterPro" id="IPR003661">
    <property type="entry name" value="HisK_dim/P_dom"/>
</dbReference>
<dbReference type="InterPro" id="IPR003594">
    <property type="entry name" value="HATPase_dom"/>
</dbReference>
<evidence type="ECO:0000256" key="4">
    <source>
        <dbReference type="ARBA" id="ARBA00022679"/>
    </source>
</evidence>
<keyword evidence="8" id="KW-0472">Membrane</keyword>
<dbReference type="InterPro" id="IPR005467">
    <property type="entry name" value="His_kinase_dom"/>
</dbReference>
<dbReference type="InterPro" id="IPR036890">
    <property type="entry name" value="HATPase_C_sf"/>
</dbReference>
<evidence type="ECO:0000256" key="3">
    <source>
        <dbReference type="ARBA" id="ARBA00022553"/>
    </source>
</evidence>
<proteinExistence type="predicted"/>
<feature type="non-terminal residue" evidence="11">
    <location>
        <position position="1"/>
    </location>
</feature>
<keyword evidence="5" id="KW-0418">Kinase</keyword>
<feature type="domain" description="Response regulatory" evidence="10">
    <location>
        <begin position="696"/>
        <end position="865"/>
    </location>
</feature>
<evidence type="ECO:0000259" key="9">
    <source>
        <dbReference type="PROSITE" id="PS50109"/>
    </source>
</evidence>
<accession>A0A0G4HI78</accession>
<dbReference type="InterPro" id="IPR011006">
    <property type="entry name" value="CheY-like_superfamily"/>
</dbReference>
<dbReference type="VEuPathDB" id="CryptoDB:Cvel_27829"/>